<evidence type="ECO:0000256" key="5">
    <source>
        <dbReference type="ARBA" id="ARBA00022723"/>
    </source>
</evidence>
<dbReference type="GO" id="GO:0046872">
    <property type="term" value="F:metal ion binding"/>
    <property type="evidence" value="ECO:0007669"/>
    <property type="project" value="UniProtKB-KW"/>
</dbReference>
<keyword evidence="4" id="KW-0540">Nuclease</keyword>
<evidence type="ECO:0000313" key="10">
    <source>
        <dbReference type="Proteomes" id="UP000036403"/>
    </source>
</evidence>
<reference evidence="9 10" key="1">
    <citation type="submission" date="2015-04" db="EMBL/GenBank/DDBJ databases">
        <title>Lasius niger genome sequencing.</title>
        <authorList>
            <person name="Konorov E.A."/>
            <person name="Nikitin M.A."/>
            <person name="Kirill M.V."/>
            <person name="Chang P."/>
        </authorList>
    </citation>
    <scope>NUCLEOTIDE SEQUENCE [LARGE SCALE GENOMIC DNA]</scope>
    <source>
        <tissue evidence="9">Whole</tissue>
    </source>
</reference>
<name>A0A0J7N459_LASNI</name>
<comment type="similarity">
    <text evidence="3">Belongs to the HARBI1 family.</text>
</comment>
<comment type="subcellular location">
    <subcellularLocation>
        <location evidence="2">Nucleus</location>
    </subcellularLocation>
</comment>
<comment type="cofactor">
    <cofactor evidence="1">
        <name>a divalent metal cation</name>
        <dbReference type="ChEBI" id="CHEBI:60240"/>
    </cofactor>
</comment>
<dbReference type="STRING" id="67767.A0A0J7N459"/>
<accession>A0A0J7N459</accession>
<evidence type="ECO:0000256" key="2">
    <source>
        <dbReference type="ARBA" id="ARBA00004123"/>
    </source>
</evidence>
<evidence type="ECO:0000259" key="8">
    <source>
        <dbReference type="Pfam" id="PF13359"/>
    </source>
</evidence>
<dbReference type="PANTHER" id="PTHR22930:SF85">
    <property type="entry name" value="GH03217P-RELATED"/>
    <property type="match status" value="1"/>
</dbReference>
<keyword evidence="7" id="KW-0539">Nucleus</keyword>
<dbReference type="InterPro" id="IPR027806">
    <property type="entry name" value="HARBI1_dom"/>
</dbReference>
<keyword evidence="5" id="KW-0479">Metal-binding</keyword>
<gene>
    <name evidence="9" type="ORF">RF55_13248</name>
</gene>
<evidence type="ECO:0000256" key="3">
    <source>
        <dbReference type="ARBA" id="ARBA00006958"/>
    </source>
</evidence>
<dbReference type="PANTHER" id="PTHR22930">
    <property type="match status" value="1"/>
</dbReference>
<dbReference type="Proteomes" id="UP000036403">
    <property type="component" value="Unassembled WGS sequence"/>
</dbReference>
<evidence type="ECO:0000256" key="7">
    <source>
        <dbReference type="ARBA" id="ARBA00023242"/>
    </source>
</evidence>
<dbReference type="PaxDb" id="67767-A0A0J7N459"/>
<protein>
    <submittedName>
        <fullName evidence="9">Nuclease harbi1</fullName>
    </submittedName>
</protein>
<keyword evidence="10" id="KW-1185">Reference proteome</keyword>
<organism evidence="9 10">
    <name type="scientific">Lasius niger</name>
    <name type="common">Black garden ant</name>
    <dbReference type="NCBI Taxonomy" id="67767"/>
    <lineage>
        <taxon>Eukaryota</taxon>
        <taxon>Metazoa</taxon>
        <taxon>Ecdysozoa</taxon>
        <taxon>Arthropoda</taxon>
        <taxon>Hexapoda</taxon>
        <taxon>Insecta</taxon>
        <taxon>Pterygota</taxon>
        <taxon>Neoptera</taxon>
        <taxon>Endopterygota</taxon>
        <taxon>Hymenoptera</taxon>
        <taxon>Apocrita</taxon>
        <taxon>Aculeata</taxon>
        <taxon>Formicoidea</taxon>
        <taxon>Formicidae</taxon>
        <taxon>Formicinae</taxon>
        <taxon>Lasius</taxon>
        <taxon>Lasius</taxon>
    </lineage>
</organism>
<evidence type="ECO:0000256" key="1">
    <source>
        <dbReference type="ARBA" id="ARBA00001968"/>
    </source>
</evidence>
<feature type="domain" description="DDE Tnp4" evidence="8">
    <location>
        <begin position="66"/>
        <end position="214"/>
    </location>
</feature>
<evidence type="ECO:0000256" key="6">
    <source>
        <dbReference type="ARBA" id="ARBA00022801"/>
    </source>
</evidence>
<dbReference type="EMBL" id="LBMM01010425">
    <property type="protein sequence ID" value="KMQ87470.1"/>
    <property type="molecule type" value="Genomic_DNA"/>
</dbReference>
<dbReference type="Pfam" id="PF13359">
    <property type="entry name" value="DDE_Tnp_4"/>
    <property type="match status" value="1"/>
</dbReference>
<proteinExistence type="inferred from homology"/>
<comment type="caution">
    <text evidence="9">The sequence shown here is derived from an EMBL/GenBank/DDBJ whole genome shotgun (WGS) entry which is preliminary data.</text>
</comment>
<dbReference type="InterPro" id="IPR045249">
    <property type="entry name" value="HARBI1-like"/>
</dbReference>
<dbReference type="AlphaFoldDB" id="A0A0J7N459"/>
<keyword evidence="6" id="KW-0378">Hydrolase</keyword>
<dbReference type="OrthoDB" id="7699131at2759"/>
<sequence length="260" mass="30324">MEIFMAAALILEEEDDEETFERNQIMRVTRMLLRDALDPFSVSDSQFRKLYRFFRNGGFPGVIGAIDGTHVAIFPPEIEREHLFINRKLYHSLNILVICDSNCEILAVNSAHGGRTHDARVLRSSRVFTHLEQRHREGDSAYPLLPYLLTPKLNQVEGTPGARYTDHHVRTRVTIERCFGILKGRWRCLRKERALHYSPQFAALIVNACCILHNMAIRWRIPNDERYLDEIDIEPPIPYNIAEETGEQTQTRVIQWYFTN</sequence>
<dbReference type="GO" id="GO:0005634">
    <property type="term" value="C:nucleus"/>
    <property type="evidence" value="ECO:0007669"/>
    <property type="project" value="UniProtKB-SubCell"/>
</dbReference>
<evidence type="ECO:0000313" key="9">
    <source>
        <dbReference type="EMBL" id="KMQ87470.1"/>
    </source>
</evidence>
<evidence type="ECO:0000256" key="4">
    <source>
        <dbReference type="ARBA" id="ARBA00022722"/>
    </source>
</evidence>
<dbReference type="GO" id="GO:0004518">
    <property type="term" value="F:nuclease activity"/>
    <property type="evidence" value="ECO:0007669"/>
    <property type="project" value="UniProtKB-KW"/>
</dbReference>
<dbReference type="GO" id="GO:0016787">
    <property type="term" value="F:hydrolase activity"/>
    <property type="evidence" value="ECO:0007669"/>
    <property type="project" value="UniProtKB-KW"/>
</dbReference>